<dbReference type="RefSeq" id="WP_107010312.1">
    <property type="nucleotide sequence ID" value="NZ_JBHRSF010000127.1"/>
</dbReference>
<name>A0A371YII8_9GAMM</name>
<dbReference type="GO" id="GO:0009007">
    <property type="term" value="F:site-specific DNA-methyltransferase (adenine-specific) activity"/>
    <property type="evidence" value="ECO:0007669"/>
    <property type="project" value="InterPro"/>
</dbReference>
<keyword evidence="2" id="KW-0808">Transferase</keyword>
<dbReference type="Proteomes" id="UP000240957">
    <property type="component" value="Unassembled WGS sequence"/>
</dbReference>
<dbReference type="Proteomes" id="UP001595455">
    <property type="component" value="Unassembled WGS sequence"/>
</dbReference>
<reference evidence="4" key="3">
    <citation type="journal article" date="2019" name="Int. J. Syst. Evol. Microbiol.">
        <title>The Global Catalogue of Microorganisms (GCM) 10K type strain sequencing project: providing services to taxonomists for standard genome sequencing and annotation.</title>
        <authorList>
            <consortium name="The Broad Institute Genomics Platform"/>
            <consortium name="The Broad Institute Genome Sequencing Center for Infectious Disease"/>
            <person name="Wu L."/>
            <person name="Ma J."/>
        </authorList>
    </citation>
    <scope>NUCLEOTIDE SEQUENCE [LARGE SCALE GENOMIC DNA]</scope>
    <source>
        <strain evidence="4">KCTC 62575</strain>
    </source>
</reference>
<evidence type="ECO:0000313" key="4">
    <source>
        <dbReference type="Proteomes" id="UP001595455"/>
    </source>
</evidence>
<dbReference type="OrthoDB" id="5288620at2"/>
<reference evidence="2 3" key="2">
    <citation type="submission" date="2018-08" db="EMBL/GenBank/DDBJ databases">
        <title>The draft genome of Acinetobacter sichuanensis strain WCHAc060041.</title>
        <authorList>
            <person name="Qin J."/>
            <person name="Feng Y."/>
            <person name="Zong Z."/>
        </authorList>
    </citation>
    <scope>NUCLEOTIDE SEQUENCE [LARGE SCALE GENOMIC DNA]</scope>
    <source>
        <strain evidence="2 3">WCHAc060041</strain>
    </source>
</reference>
<dbReference type="EMBL" id="PYIX02000158">
    <property type="protein sequence ID" value="RFC81288.1"/>
    <property type="molecule type" value="Genomic_DNA"/>
</dbReference>
<gene>
    <name evidence="1" type="ORF">ACFODO_19350</name>
    <name evidence="2" type="ORF">C9E89_022680</name>
</gene>
<comment type="caution">
    <text evidence="2">The sequence shown here is derived from an EMBL/GenBank/DDBJ whole genome shotgun (WGS) entry which is preliminary data.</text>
</comment>
<keyword evidence="2" id="KW-0489">Methyltransferase</keyword>
<dbReference type="GO" id="GO:0003677">
    <property type="term" value="F:DNA binding"/>
    <property type="evidence" value="ECO:0007669"/>
    <property type="project" value="InterPro"/>
</dbReference>
<sequence>MTTMAKLGLFGNAEGRTDIWSTPQDLFNKLDAIFNFDLDVCALAENTKCERFFSPEMDGLKQDWTGVCWMNPPYGREIIAWIEKAVETAKKGHTVVALLPARTDVGWWQDHVLNREIHYIKGRLKFGGCKHNAPFGCAVVVFRPSLNDVKWESVGDSNA</sequence>
<dbReference type="EMBL" id="JBHRSF010000127">
    <property type="protein sequence ID" value="MFC2997358.1"/>
    <property type="molecule type" value="Genomic_DNA"/>
</dbReference>
<dbReference type="AlphaFoldDB" id="A0A371YII8"/>
<dbReference type="GO" id="GO:0032259">
    <property type="term" value="P:methylation"/>
    <property type="evidence" value="ECO:0007669"/>
    <property type="project" value="UniProtKB-KW"/>
</dbReference>
<keyword evidence="4" id="KW-1185">Reference proteome</keyword>
<reference evidence="1" key="1">
    <citation type="journal article" date="2014" name="Int. J. Syst. Evol. Microbiol.">
        <title>Complete genome of a new Firmicutes species belonging to the dominant human colonic microbiota ('Ruminococcus bicirculans') reveals two chromosomes and a selective capacity to utilize plant glucans.</title>
        <authorList>
            <consortium name="NISC Comparative Sequencing Program"/>
            <person name="Wegmann U."/>
            <person name="Louis P."/>
            <person name="Goesmann A."/>
            <person name="Henrissat B."/>
            <person name="Duncan S.H."/>
            <person name="Flint H.J."/>
        </authorList>
    </citation>
    <scope>NUCLEOTIDE SEQUENCE</scope>
    <source>
        <strain evidence="1">KCTC 62575</strain>
    </source>
</reference>
<evidence type="ECO:0000313" key="1">
    <source>
        <dbReference type="EMBL" id="MFC2997358.1"/>
    </source>
</evidence>
<evidence type="ECO:0000313" key="2">
    <source>
        <dbReference type="EMBL" id="RFC81288.1"/>
    </source>
</evidence>
<evidence type="ECO:0000313" key="3">
    <source>
        <dbReference type="Proteomes" id="UP000240957"/>
    </source>
</evidence>
<dbReference type="Pfam" id="PF05869">
    <property type="entry name" value="Dam"/>
    <property type="match status" value="1"/>
</dbReference>
<dbReference type="InterPro" id="IPR008593">
    <property type="entry name" value="Dam_MeTrfase"/>
</dbReference>
<accession>A0A371YII8</accession>
<protein>
    <submittedName>
        <fullName evidence="2">Adenine methyltransferase</fullName>
    </submittedName>
    <submittedName>
        <fullName evidence="1">DNA N-6-adenine-methyltransferase</fullName>
    </submittedName>
</protein>
<organism evidence="2 3">
    <name type="scientific">Acinetobacter sichuanensis</name>
    <dbReference type="NCBI Taxonomy" id="2136183"/>
    <lineage>
        <taxon>Bacteria</taxon>
        <taxon>Pseudomonadati</taxon>
        <taxon>Pseudomonadota</taxon>
        <taxon>Gammaproteobacteria</taxon>
        <taxon>Moraxellales</taxon>
        <taxon>Moraxellaceae</taxon>
        <taxon>Acinetobacter</taxon>
    </lineage>
</organism>
<reference evidence="1" key="4">
    <citation type="submission" date="2024-09" db="EMBL/GenBank/DDBJ databases">
        <authorList>
            <person name="Sun Q."/>
            <person name="Mori K."/>
        </authorList>
    </citation>
    <scope>NUCLEOTIDE SEQUENCE</scope>
    <source>
        <strain evidence="1">KCTC 62575</strain>
    </source>
</reference>
<dbReference type="GO" id="GO:0009307">
    <property type="term" value="P:DNA restriction-modification system"/>
    <property type="evidence" value="ECO:0007669"/>
    <property type="project" value="InterPro"/>
</dbReference>
<proteinExistence type="predicted"/>